<dbReference type="AlphaFoldDB" id="A0A1H4FML4"/>
<organism evidence="2 3">
    <name type="scientific">Marinobacterium iners DSM 11526</name>
    <dbReference type="NCBI Taxonomy" id="1122198"/>
    <lineage>
        <taxon>Bacteria</taxon>
        <taxon>Pseudomonadati</taxon>
        <taxon>Pseudomonadota</taxon>
        <taxon>Gammaproteobacteria</taxon>
        <taxon>Oceanospirillales</taxon>
        <taxon>Oceanospirillaceae</taxon>
        <taxon>Marinobacterium</taxon>
    </lineage>
</organism>
<keyword evidence="1" id="KW-1133">Transmembrane helix</keyword>
<name>A0A1H4FML4_9GAMM</name>
<feature type="transmembrane region" description="Helical" evidence="1">
    <location>
        <begin position="84"/>
        <end position="100"/>
    </location>
</feature>
<protein>
    <submittedName>
        <fullName evidence="2">Uncharacterized protein</fullName>
    </submittedName>
</protein>
<feature type="transmembrane region" description="Helical" evidence="1">
    <location>
        <begin position="51"/>
        <end position="72"/>
    </location>
</feature>
<keyword evidence="1" id="KW-0472">Membrane</keyword>
<dbReference type="Proteomes" id="UP000242469">
    <property type="component" value="Unassembled WGS sequence"/>
</dbReference>
<keyword evidence="3" id="KW-1185">Reference proteome</keyword>
<feature type="transmembrane region" description="Helical" evidence="1">
    <location>
        <begin position="12"/>
        <end position="31"/>
    </location>
</feature>
<reference evidence="3" key="1">
    <citation type="submission" date="2016-10" db="EMBL/GenBank/DDBJ databases">
        <authorList>
            <person name="Varghese N."/>
            <person name="Submissions S."/>
        </authorList>
    </citation>
    <scope>NUCLEOTIDE SEQUENCE [LARGE SCALE GENOMIC DNA]</scope>
    <source>
        <strain evidence="3">DSM 11526</strain>
    </source>
</reference>
<evidence type="ECO:0000313" key="2">
    <source>
        <dbReference type="EMBL" id="SEA98515.1"/>
    </source>
</evidence>
<dbReference type="RefSeq" id="WP_091827155.1">
    <property type="nucleotide sequence ID" value="NZ_FNRJ01000012.1"/>
</dbReference>
<accession>A0A1H4FML4</accession>
<evidence type="ECO:0000256" key="1">
    <source>
        <dbReference type="SAM" id="Phobius"/>
    </source>
</evidence>
<dbReference type="STRING" id="1122198.SAMN02745729_1124"/>
<dbReference type="EMBL" id="FNRJ01000012">
    <property type="protein sequence ID" value="SEA98515.1"/>
    <property type="molecule type" value="Genomic_DNA"/>
</dbReference>
<dbReference type="OrthoDB" id="5593328at2"/>
<keyword evidence="1" id="KW-0812">Transmembrane</keyword>
<gene>
    <name evidence="2" type="ORF">SAMN02745729_1124</name>
</gene>
<proteinExistence type="predicted"/>
<evidence type="ECO:0000313" key="3">
    <source>
        <dbReference type="Proteomes" id="UP000242469"/>
    </source>
</evidence>
<sequence length="109" mass="11978">MTLSKGTKASMWIGALTFSLFAFMLYFRAYVYAGMYIEPDAPYGISDIIEFLLGCIFLLLMAVSVILAIVLFIKGSVQSKKSGVLLLVFCVVLFFAYSPLHNMAARLGG</sequence>